<evidence type="ECO:0000313" key="2">
    <source>
        <dbReference type="EMBL" id="MDR6241124.1"/>
    </source>
</evidence>
<gene>
    <name evidence="2" type="ORF">HNQ88_004200</name>
</gene>
<name>A0AAE3XSB8_9BACT</name>
<dbReference type="Proteomes" id="UP001185092">
    <property type="component" value="Unassembled WGS sequence"/>
</dbReference>
<comment type="caution">
    <text evidence="2">The sequence shown here is derived from an EMBL/GenBank/DDBJ whole genome shotgun (WGS) entry which is preliminary data.</text>
</comment>
<reference evidence="2" key="1">
    <citation type="submission" date="2023-07" db="EMBL/GenBank/DDBJ databases">
        <title>Genomic Encyclopedia of Type Strains, Phase IV (KMG-IV): sequencing the most valuable type-strain genomes for metagenomic binning, comparative biology and taxonomic classification.</title>
        <authorList>
            <person name="Goeker M."/>
        </authorList>
    </citation>
    <scope>NUCLEOTIDE SEQUENCE</scope>
    <source>
        <strain evidence="2">DSM 26174</strain>
    </source>
</reference>
<organism evidence="2 3">
    <name type="scientific">Aureibacter tunicatorum</name>
    <dbReference type="NCBI Taxonomy" id="866807"/>
    <lineage>
        <taxon>Bacteria</taxon>
        <taxon>Pseudomonadati</taxon>
        <taxon>Bacteroidota</taxon>
        <taxon>Cytophagia</taxon>
        <taxon>Cytophagales</taxon>
        <taxon>Persicobacteraceae</taxon>
        <taxon>Aureibacter</taxon>
    </lineage>
</organism>
<keyword evidence="1" id="KW-0472">Membrane</keyword>
<dbReference type="EMBL" id="JAVDQD010000006">
    <property type="protein sequence ID" value="MDR6241124.1"/>
    <property type="molecule type" value="Genomic_DNA"/>
</dbReference>
<feature type="transmembrane region" description="Helical" evidence="1">
    <location>
        <begin position="36"/>
        <end position="53"/>
    </location>
</feature>
<keyword evidence="1" id="KW-1133">Transmembrane helix</keyword>
<dbReference type="RefSeq" id="WP_338390316.1">
    <property type="nucleotide sequence ID" value="NZ_AP025305.1"/>
</dbReference>
<proteinExistence type="predicted"/>
<evidence type="ECO:0000256" key="1">
    <source>
        <dbReference type="SAM" id="Phobius"/>
    </source>
</evidence>
<evidence type="ECO:0000313" key="3">
    <source>
        <dbReference type="Proteomes" id="UP001185092"/>
    </source>
</evidence>
<dbReference type="AlphaFoldDB" id="A0AAE3XSB8"/>
<accession>A0AAE3XSB8</accession>
<keyword evidence="3" id="KW-1185">Reference proteome</keyword>
<sequence length="245" mass="27829">MTIGLATFLGGPLAAGYLIGENFKALNKPNEARNSLIIGIIATILLFTGIFMIPENLIDKIPRQLIPVIYTIIARGIVEWKQGDVLKMHKENGNSFFSGWKAAGIGLISLVIISAGLFGFAFFGIDDELYDKYDTELIVFSKNETETLVFYDLLNTESNKSLINKLETTIIPKWKENIEIINRTNEFDNLPSELIQQNKLLLKYSELRIKAFELIQKAIKEDTDKYSLEIDRVHKEIDEILEKLN</sequence>
<protein>
    <submittedName>
        <fullName evidence="2">Uncharacterized protein</fullName>
    </submittedName>
</protein>
<keyword evidence="1" id="KW-0812">Transmembrane</keyword>
<feature type="transmembrane region" description="Helical" evidence="1">
    <location>
        <begin position="102"/>
        <end position="123"/>
    </location>
</feature>